<dbReference type="PANTHER" id="PTHR36978:SF4">
    <property type="entry name" value="P-LOOP CONTAINING NUCLEOSIDE TRIPHOSPHATE HYDROLASE PROTEIN"/>
    <property type="match status" value="1"/>
</dbReference>
<reference evidence="1 2" key="1">
    <citation type="submission" date="2020-05" db="EMBL/GenBank/DDBJ databases">
        <title>Bremerella alba sp. nov., a novel planctomycete isolated from the surface of the macroalga Fucus spiralis.</title>
        <authorList>
            <person name="Godinho O."/>
            <person name="Botelho R."/>
            <person name="Albuquerque L."/>
            <person name="Wiegand S."/>
            <person name="Da Costa M.S."/>
            <person name="Lobo-Da-Cunha A."/>
            <person name="Jogler C."/>
            <person name="Lage O.M."/>
        </authorList>
    </citation>
    <scope>NUCLEOTIDE SEQUENCE [LARGE SCALE GENOMIC DNA]</scope>
    <source>
        <strain evidence="1 2">FF15</strain>
    </source>
</reference>
<protein>
    <recommendedName>
        <fullName evidence="3">Sulfotransferase family protein</fullName>
    </recommendedName>
</protein>
<organism evidence="1 2">
    <name type="scientific">Bremerella alba</name>
    <dbReference type="NCBI Taxonomy" id="980252"/>
    <lineage>
        <taxon>Bacteria</taxon>
        <taxon>Pseudomonadati</taxon>
        <taxon>Planctomycetota</taxon>
        <taxon>Planctomycetia</taxon>
        <taxon>Pirellulales</taxon>
        <taxon>Pirellulaceae</taxon>
        <taxon>Bremerella</taxon>
    </lineage>
</organism>
<dbReference type="PANTHER" id="PTHR36978">
    <property type="entry name" value="P-LOOP CONTAINING NUCLEOTIDE TRIPHOSPHATE HYDROLASE"/>
    <property type="match status" value="1"/>
</dbReference>
<evidence type="ECO:0000313" key="2">
    <source>
        <dbReference type="Proteomes" id="UP000551616"/>
    </source>
</evidence>
<gene>
    <name evidence="1" type="ORF">HOV93_08150</name>
</gene>
<keyword evidence="2" id="KW-1185">Reference proteome</keyword>
<proteinExistence type="predicted"/>
<name>A0A7V8V2B6_9BACT</name>
<dbReference type="AlphaFoldDB" id="A0A7V8V2B6"/>
<dbReference type="Pfam" id="PF17784">
    <property type="entry name" value="Sulfotransfer_4"/>
    <property type="match status" value="1"/>
</dbReference>
<evidence type="ECO:0000313" key="1">
    <source>
        <dbReference type="EMBL" id="MBA2113665.1"/>
    </source>
</evidence>
<dbReference type="InterPro" id="IPR040632">
    <property type="entry name" value="Sulfotransfer_4"/>
</dbReference>
<comment type="caution">
    <text evidence="1">The sequence shown here is derived from an EMBL/GenBank/DDBJ whole genome shotgun (WGS) entry which is preliminary data.</text>
</comment>
<dbReference type="Gene3D" id="3.40.50.300">
    <property type="entry name" value="P-loop containing nucleotide triphosphate hydrolases"/>
    <property type="match status" value="1"/>
</dbReference>
<sequence>MRKVFGIGINKTGTKSLSQFAKSLGFKVLHDRPDAKRIRDAVNGSKKSIPYVSEYDAFFDFPEDVDLEKFLELFPDARFIMTTRDTEKWITSRIIHVLHNRTVTNKSWKEIDTQAWRRQKNEHENKVRETFKRLGKLDQLLVVDVCSNPDQAGQKIADFLEVPGRENGFPRLNTGERKLEQIREKL</sequence>
<dbReference type="InterPro" id="IPR027417">
    <property type="entry name" value="P-loop_NTPase"/>
</dbReference>
<dbReference type="SUPFAM" id="SSF52540">
    <property type="entry name" value="P-loop containing nucleoside triphosphate hydrolases"/>
    <property type="match status" value="1"/>
</dbReference>
<accession>A0A7V8V2B6</accession>
<dbReference type="EMBL" id="JABRWO010000002">
    <property type="protein sequence ID" value="MBA2113665.1"/>
    <property type="molecule type" value="Genomic_DNA"/>
</dbReference>
<evidence type="ECO:0008006" key="3">
    <source>
        <dbReference type="Google" id="ProtNLM"/>
    </source>
</evidence>
<dbReference type="RefSeq" id="WP_207395158.1">
    <property type="nucleotide sequence ID" value="NZ_JABRWO010000002.1"/>
</dbReference>
<dbReference type="Proteomes" id="UP000551616">
    <property type="component" value="Unassembled WGS sequence"/>
</dbReference>